<dbReference type="EMBL" id="DLUG01000215">
    <property type="protein sequence ID" value="DAB35791.1"/>
    <property type="molecule type" value="Genomic_DNA"/>
</dbReference>
<dbReference type="InterPro" id="IPR002826">
    <property type="entry name" value="MptE-like"/>
</dbReference>
<evidence type="ECO:0000313" key="4">
    <source>
        <dbReference type="Proteomes" id="UP000231638"/>
    </source>
</evidence>
<dbReference type="STRING" id="366522.GCA_001548055_00100"/>
<dbReference type="InterPro" id="IPR045376">
    <property type="entry name" value="Maf_N"/>
</dbReference>
<gene>
    <name evidence="3" type="ORF">CFH80_08205</name>
</gene>
<sequence length="669" mass="77036">MENIEQQALTTFQKNLAYFQTSHKAVYDKIALLNTLIEEGKYAEQYALEYKDEGYFDVCELSSLQYLYNENSLRSAQKIIDAYDLKKTGGVFKAQKYCRASEEQAELIDKSELSFHNALWATIKIINYTKKYAPDTTHMKQSAKVIFLGVGLGLYLQGIIKKLKSKIIFIKEKNLELFRLSLFVTDYAHVLNDRIAFFSLTDDEVAERELFVAFLNTGNNHNLNIKHVPFMVHYQSELQRLQGHVLSQDYINYGYSAILLRYVDSPKYLVQNYAFINLMTRYHGREGNILSNKPVLMVFSGPSTLKNIEWLTANRDRFIIVSALSTCRLLHAHGIKPNIVVHIDPGENSALLFEGLDPQTYFHDVIAILASNVDEKTVSRFHKDRIYFIEQGTEYKKGFGYFSAPSVGEYTLGIMMILGISDMYMLGVDLALDPDTMQTHGGYHPYQAKGAVETHNASLDPNASATYVKGNFVERIPTLEAYKLSIEQAALFTERLKKEHHHIYNLSNGAYLEDCEPLHVETYDWQKFEPLNYTAIQAQLGTFFSTISEARFNQEDRAQMLYQVNEAKKLEKVIKTFQKKKYATVEAYLTTLAKLSWDLSDMENKTGSNLAEVYYQYFQIILSYIYDFFNTEELKQPLKHIQPLNTLLIRQLLKISTTYVSKLESFLKA</sequence>
<dbReference type="Pfam" id="PF01973">
    <property type="entry name" value="MptE-like"/>
    <property type="match status" value="1"/>
</dbReference>
<evidence type="ECO:0000313" key="3">
    <source>
        <dbReference type="EMBL" id="DAB35791.1"/>
    </source>
</evidence>
<comment type="caution">
    <text evidence="3">The sequence shown here is derived from an EMBL/GenBank/DDBJ whole genome shotgun (WGS) entry which is preliminary data.</text>
</comment>
<feature type="domain" description="Glycosyltransferase Maf N-terminal" evidence="2">
    <location>
        <begin position="12"/>
        <end position="238"/>
    </location>
</feature>
<evidence type="ECO:0008006" key="5">
    <source>
        <dbReference type="Google" id="ProtNLM"/>
    </source>
</evidence>
<dbReference type="AlphaFoldDB" id="A0A2D3W341"/>
<dbReference type="Proteomes" id="UP000231638">
    <property type="component" value="Unassembled WGS sequence"/>
</dbReference>
<accession>A0A2D3W341</accession>
<evidence type="ECO:0000259" key="1">
    <source>
        <dbReference type="Pfam" id="PF01973"/>
    </source>
</evidence>
<dbReference type="PANTHER" id="PTHR41786:SF1">
    <property type="entry name" value="6-HYDROXYMETHYLPTERIN DIPHOSPHOKINASE MPTE-LIKE DOMAIN-CONTAINING PROTEIN"/>
    <property type="match status" value="1"/>
</dbReference>
<dbReference type="Pfam" id="PF20157">
    <property type="entry name" value="Maf_flag10_N"/>
    <property type="match status" value="1"/>
</dbReference>
<proteinExistence type="predicted"/>
<protein>
    <recommendedName>
        <fullName evidence="5">Motility accessory factor</fullName>
    </recommendedName>
</protein>
<feature type="domain" description="6-hydroxymethylpterin diphosphokinase MptE-like" evidence="1">
    <location>
        <begin position="288"/>
        <end position="432"/>
    </location>
</feature>
<organism evidence="3 4">
    <name type="scientific">Sulfurospirillum cavolei</name>
    <dbReference type="NCBI Taxonomy" id="366522"/>
    <lineage>
        <taxon>Bacteria</taxon>
        <taxon>Pseudomonadati</taxon>
        <taxon>Campylobacterota</taxon>
        <taxon>Epsilonproteobacteria</taxon>
        <taxon>Campylobacterales</taxon>
        <taxon>Sulfurospirillaceae</taxon>
        <taxon>Sulfurospirillum</taxon>
    </lineage>
</organism>
<evidence type="ECO:0000259" key="2">
    <source>
        <dbReference type="Pfam" id="PF20157"/>
    </source>
</evidence>
<dbReference type="PANTHER" id="PTHR41786">
    <property type="entry name" value="MOTILITY ACCESSORY FACTOR MAF"/>
    <property type="match status" value="1"/>
</dbReference>
<name>A0A2D3W341_9BACT</name>
<reference evidence="3 4" key="1">
    <citation type="journal article" date="2017" name="Front. Microbiol.">
        <title>Comparative Genomic Analysis of the Class Epsilonproteobacteria and Proposed Reclassification to Epsilonbacteraeota (phyl. nov.).</title>
        <authorList>
            <person name="Waite D.W."/>
            <person name="Vanwonterghem I."/>
            <person name="Rinke C."/>
            <person name="Parks D.H."/>
            <person name="Zhang Y."/>
            <person name="Takai K."/>
            <person name="Sievert S.M."/>
            <person name="Simon J."/>
            <person name="Campbell B.J."/>
            <person name="Hanson T.E."/>
            <person name="Woyke T."/>
            <person name="Klotz M.G."/>
            <person name="Hugenholtz P."/>
        </authorList>
    </citation>
    <scope>NUCLEOTIDE SEQUENCE [LARGE SCALE GENOMIC DNA]</scope>
    <source>
        <strain evidence="3">UBA11420</strain>
    </source>
</reference>